<gene>
    <name evidence="2" type="ORF">OM960_03090</name>
</gene>
<keyword evidence="1" id="KW-0732">Signal</keyword>
<feature type="chain" id="PRO_5045488968" evidence="1">
    <location>
        <begin position="36"/>
        <end position="101"/>
    </location>
</feature>
<evidence type="ECO:0000313" key="3">
    <source>
        <dbReference type="Proteomes" id="UP001207582"/>
    </source>
</evidence>
<evidence type="ECO:0000256" key="1">
    <source>
        <dbReference type="SAM" id="SignalP"/>
    </source>
</evidence>
<accession>A0ABT3IYQ4</accession>
<name>A0ABT3IYQ4_9RHOB</name>
<dbReference type="EMBL" id="JAPDOG010000002">
    <property type="protein sequence ID" value="MCW3780566.1"/>
    <property type="molecule type" value="Genomic_DNA"/>
</dbReference>
<feature type="signal peptide" evidence="1">
    <location>
        <begin position="1"/>
        <end position="35"/>
    </location>
</feature>
<comment type="caution">
    <text evidence="2">The sequence shown here is derived from an EMBL/GenBank/DDBJ whole genome shotgun (WGS) entry which is preliminary data.</text>
</comment>
<keyword evidence="3" id="KW-1185">Reference proteome</keyword>
<evidence type="ECO:0000313" key="2">
    <source>
        <dbReference type="EMBL" id="MCW3780566.1"/>
    </source>
</evidence>
<organism evidence="2 3">
    <name type="scientific">Defluviimonas salinarum</name>
    <dbReference type="NCBI Taxonomy" id="2992147"/>
    <lineage>
        <taxon>Bacteria</taxon>
        <taxon>Pseudomonadati</taxon>
        <taxon>Pseudomonadota</taxon>
        <taxon>Alphaproteobacteria</taxon>
        <taxon>Rhodobacterales</taxon>
        <taxon>Paracoccaceae</taxon>
        <taxon>Albidovulum</taxon>
    </lineage>
</organism>
<reference evidence="2 3" key="1">
    <citation type="submission" date="2022-10" db="EMBL/GenBank/DDBJ databases">
        <title>Defluviimonas sp. CAU 1641 isolated from mud.</title>
        <authorList>
            <person name="Kim W."/>
        </authorList>
    </citation>
    <scope>NUCLEOTIDE SEQUENCE [LARGE SCALE GENOMIC DNA]</scope>
    <source>
        <strain evidence="2 3">CAU 1641</strain>
    </source>
</reference>
<proteinExistence type="predicted"/>
<dbReference type="Proteomes" id="UP001207582">
    <property type="component" value="Unassembled WGS sequence"/>
</dbReference>
<protein>
    <submittedName>
        <fullName evidence="2">Uncharacterized protein</fullName>
    </submittedName>
</protein>
<sequence>MVDSSHSPRRVAPRKWPALTAGAALGLALASAAQAAGTQGVDTTGPEKLWLAQSQGGESGHADETGMAVEILTDLGLVEGHLRAGVALYQAGFADQAARHM</sequence>